<keyword evidence="3 4" id="KW-0472">Membrane</keyword>
<dbReference type="EMBL" id="AAQR03130586">
    <property type="status" value="NOT_ANNOTATED_CDS"/>
    <property type="molecule type" value="Genomic_DNA"/>
</dbReference>
<dbReference type="RefSeq" id="XP_003796952.1">
    <property type="nucleotide sequence ID" value="XM_003796904.1"/>
</dbReference>
<feature type="transmembrane region" description="Helical" evidence="4">
    <location>
        <begin position="12"/>
        <end position="30"/>
    </location>
</feature>
<gene>
    <name evidence="6" type="primary">TMEM225</name>
</gene>
<dbReference type="Pfam" id="PF25452">
    <property type="entry name" value="TM225"/>
    <property type="match status" value="1"/>
</dbReference>
<feature type="domain" description="Transmembrane protein 225" evidence="5">
    <location>
        <begin position="1"/>
        <end position="164"/>
    </location>
</feature>
<dbReference type="Ensembl" id="ENSOGAT00000014613.2">
    <property type="protein sequence ID" value="ENSOGAP00000013087.2"/>
    <property type="gene ID" value="ENSOGAG00000014609.2"/>
</dbReference>
<keyword evidence="7" id="KW-1185">Reference proteome</keyword>
<keyword evidence="2 4" id="KW-0812">Transmembrane</keyword>
<evidence type="ECO:0000256" key="2">
    <source>
        <dbReference type="ARBA" id="ARBA00022692"/>
    </source>
</evidence>
<dbReference type="AlphaFoldDB" id="H0XBK2"/>
<reference evidence="7" key="1">
    <citation type="submission" date="2011-03" db="EMBL/GenBank/DDBJ databases">
        <title>Version 3 of the genome sequence of Otolemur garnettii (Bushbaby).</title>
        <authorList>
            <consortium name="The Broad Institute Genome Sequencing Platform"/>
            <person name="Di Palma F."/>
            <person name="Johnson J."/>
            <person name="Lander E.S."/>
            <person name="Lindblad-Toh K."/>
            <person name="Jaffe D.B."/>
            <person name="Gnerre S."/>
            <person name="MacCallum I."/>
            <person name="Przybylski D."/>
            <person name="Ribeiro F.J."/>
            <person name="Burton J.N."/>
            <person name="Walker B.J."/>
            <person name="Sharpe T."/>
            <person name="Hall G."/>
        </authorList>
    </citation>
    <scope>NUCLEOTIDE SEQUENCE [LARGE SCALE GENOMIC DNA]</scope>
</reference>
<feature type="transmembrane region" description="Helical" evidence="4">
    <location>
        <begin position="142"/>
        <end position="160"/>
    </location>
</feature>
<dbReference type="OrthoDB" id="9833398at2759"/>
<accession>H0XBK2</accession>
<dbReference type="InterPro" id="IPR057351">
    <property type="entry name" value="TM225_dom"/>
</dbReference>
<dbReference type="GeneTree" id="ENSGT00390000011564"/>
<dbReference type="Gene3D" id="1.20.140.150">
    <property type="match status" value="1"/>
</dbReference>
<evidence type="ECO:0000256" key="4">
    <source>
        <dbReference type="SAM" id="Phobius"/>
    </source>
</evidence>
<sequence>MVHISNRNIQALKIFFSSWIIVLLIVGIIIDEWVELILEGKGTKVKHSPWMVCCSKDWPEDELKLVRVMLILILNLSFFLNLIMGLESTYIIPESTYFHLINASLSFLSGILLLCALLLYHLKLREGKSVYFTNYKINWMGFAGYINVLFFFICATLSLLQCKKPSTTCACLNRAEKSATKCNEVGSSIQVISLPARSAMPRSIVRTHSDTGKEENPNRQQIHARRVTWAL</sequence>
<evidence type="ECO:0000259" key="5">
    <source>
        <dbReference type="Pfam" id="PF25452"/>
    </source>
</evidence>
<dbReference type="EMBL" id="AAQR03130587">
    <property type="status" value="NOT_ANNOTATED_CDS"/>
    <property type="molecule type" value="Genomic_DNA"/>
</dbReference>
<comment type="subcellular location">
    <subcellularLocation>
        <location evidence="1">Membrane</location>
        <topology evidence="1">Multi-pass membrane protein</topology>
    </subcellularLocation>
</comment>
<evidence type="ECO:0000313" key="7">
    <source>
        <dbReference type="Proteomes" id="UP000005225"/>
    </source>
</evidence>
<dbReference type="PANTHER" id="PTHR36477:SF1">
    <property type="entry name" value="TRANSMEMBRANE PROTEIN 225"/>
    <property type="match status" value="1"/>
</dbReference>
<feature type="transmembrane region" description="Helical" evidence="4">
    <location>
        <begin position="65"/>
        <end position="86"/>
    </location>
</feature>
<proteinExistence type="predicted"/>
<dbReference type="HOGENOM" id="CLU_074600_0_0_1"/>
<dbReference type="InterPro" id="IPR033542">
    <property type="entry name" value="TM225"/>
</dbReference>
<dbReference type="CTD" id="338661"/>
<dbReference type="eggNOG" id="ENOG502TDTU">
    <property type="taxonomic scope" value="Eukaryota"/>
</dbReference>
<dbReference type="KEGG" id="oga:100955468"/>
<reference evidence="6" key="3">
    <citation type="submission" date="2025-09" db="UniProtKB">
        <authorList>
            <consortium name="Ensembl"/>
        </authorList>
    </citation>
    <scope>IDENTIFICATION</scope>
</reference>
<dbReference type="STRING" id="30611.ENSOGAP00000013087"/>
<evidence type="ECO:0000313" key="6">
    <source>
        <dbReference type="Ensembl" id="ENSOGAP00000013087.2"/>
    </source>
</evidence>
<reference evidence="6" key="2">
    <citation type="submission" date="2025-08" db="UniProtKB">
        <authorList>
            <consortium name="Ensembl"/>
        </authorList>
    </citation>
    <scope>IDENTIFICATION</scope>
</reference>
<dbReference type="PANTHER" id="PTHR36477">
    <property type="entry name" value="TRANSMEMBRANE PROTEIN 225"/>
    <property type="match status" value="1"/>
</dbReference>
<feature type="transmembrane region" description="Helical" evidence="4">
    <location>
        <begin position="98"/>
        <end position="122"/>
    </location>
</feature>
<keyword evidence="4" id="KW-1133">Transmembrane helix</keyword>
<evidence type="ECO:0000256" key="1">
    <source>
        <dbReference type="ARBA" id="ARBA00004141"/>
    </source>
</evidence>
<dbReference type="GO" id="GO:0016020">
    <property type="term" value="C:membrane"/>
    <property type="evidence" value="ECO:0007669"/>
    <property type="project" value="UniProtKB-SubCell"/>
</dbReference>
<name>H0XBK2_OTOGA</name>
<dbReference type="GeneID" id="100955468"/>
<dbReference type="InParanoid" id="H0XBK2"/>
<protein>
    <submittedName>
        <fullName evidence="6">Transmembrane protein 225</fullName>
    </submittedName>
</protein>
<organism evidence="6 7">
    <name type="scientific">Otolemur garnettii</name>
    <name type="common">Small-eared galago</name>
    <name type="synonym">Garnett's greater bushbaby</name>
    <dbReference type="NCBI Taxonomy" id="30611"/>
    <lineage>
        <taxon>Eukaryota</taxon>
        <taxon>Metazoa</taxon>
        <taxon>Chordata</taxon>
        <taxon>Craniata</taxon>
        <taxon>Vertebrata</taxon>
        <taxon>Euteleostomi</taxon>
        <taxon>Mammalia</taxon>
        <taxon>Eutheria</taxon>
        <taxon>Euarchontoglires</taxon>
        <taxon>Primates</taxon>
        <taxon>Strepsirrhini</taxon>
        <taxon>Lorisiformes</taxon>
        <taxon>Galagidae</taxon>
        <taxon>Otolemur</taxon>
    </lineage>
</organism>
<evidence type="ECO:0000256" key="3">
    <source>
        <dbReference type="ARBA" id="ARBA00023136"/>
    </source>
</evidence>
<dbReference type="OMA" id="KMNHSPW"/>
<dbReference type="Proteomes" id="UP000005225">
    <property type="component" value="Unassembled WGS sequence"/>
</dbReference>